<keyword evidence="4" id="KW-0441">Lipid A biosynthesis</keyword>
<keyword evidence="3" id="KW-0444">Lipid biosynthesis</keyword>
<dbReference type="NCBIfam" id="TIGR00682">
    <property type="entry name" value="lpxK"/>
    <property type="match status" value="1"/>
</dbReference>
<keyword evidence="10" id="KW-0472">Membrane</keyword>
<keyword evidence="7" id="KW-0418">Kinase</keyword>
<keyword evidence="8" id="KW-0067">ATP-binding</keyword>
<comment type="pathway">
    <text evidence="1">Glycolipid biosynthesis; lipid IV(A) biosynthesis; lipid IV(A) from (3R)-3-hydroxytetradecanoyl-[acyl-carrier-protein] and UDP-N-acetyl-alpha-D-glucosamine: step 6/6.</text>
</comment>
<dbReference type="SUPFAM" id="SSF52540">
    <property type="entry name" value="P-loop containing nucleoside triphosphate hydrolases"/>
    <property type="match status" value="1"/>
</dbReference>
<reference evidence="11" key="1">
    <citation type="submission" date="2021-06" db="EMBL/GenBank/DDBJ databases">
        <authorList>
            <person name="Nardi T."/>
            <person name="Nardi T."/>
        </authorList>
    </citation>
    <scope>NUCLEOTIDE SEQUENCE</scope>
</reference>
<evidence type="ECO:0000313" key="11">
    <source>
        <dbReference type="EMBL" id="CAG7596237.1"/>
    </source>
</evidence>
<proteinExistence type="inferred from homology"/>
<evidence type="ECO:0000256" key="6">
    <source>
        <dbReference type="ARBA" id="ARBA00022741"/>
    </source>
</evidence>
<evidence type="ECO:0000256" key="8">
    <source>
        <dbReference type="ARBA" id="ARBA00022840"/>
    </source>
</evidence>
<evidence type="ECO:0000256" key="4">
    <source>
        <dbReference type="ARBA" id="ARBA00022556"/>
    </source>
</evidence>
<keyword evidence="5" id="KW-0808">Transferase</keyword>
<name>A0A8S4BWT3_9ACAR</name>
<dbReference type="GO" id="GO:0005524">
    <property type="term" value="F:ATP binding"/>
    <property type="evidence" value="ECO:0007669"/>
    <property type="project" value="UniProtKB-KW"/>
</dbReference>
<dbReference type="GO" id="GO:0005886">
    <property type="term" value="C:plasma membrane"/>
    <property type="evidence" value="ECO:0007669"/>
    <property type="project" value="TreeGrafter"/>
</dbReference>
<sequence>MEMNFLSKVEHLIINRLWRQDLFINKLLRPFSWIYIIIHTIKVFFIKKQKTNIPVICVGNLIVGGSGKTPIVIAIGQLLKKHKKNLAFIGHGYKANLLKHSICIAVDLKMHNVSNVGDEAILLSNFAPTYIAQKRIQGVFAAQADDFDVVVLDDGLQDNSIHKDLSIVVIDSEYVLGNLLLLPAGPLRELPIFALRRADLVIVSGINENKIEEAINFINYRFSKTIPLLKTKITSCIITPKGIEKFKDKDFFAIIGIAHPKKFLETAKKYNIKIKESAIFSDHYMFSESELDVIYNHANVLKCGVITSSKDFVRLPKKYQSLTQVLEIEAEFLNIKLVENMLAKIKN</sequence>
<gene>
    <name evidence="11" type="ORF">MHYMCMPASI_00863</name>
</gene>
<evidence type="ECO:0000256" key="10">
    <source>
        <dbReference type="SAM" id="Phobius"/>
    </source>
</evidence>
<evidence type="ECO:0000256" key="2">
    <source>
        <dbReference type="ARBA" id="ARBA00012071"/>
    </source>
</evidence>
<keyword evidence="6" id="KW-0547">Nucleotide-binding</keyword>
<dbReference type="InterPro" id="IPR027417">
    <property type="entry name" value="P-loop_NTPase"/>
</dbReference>
<keyword evidence="10" id="KW-0812">Transmembrane</keyword>
<dbReference type="PANTHER" id="PTHR42724:SF1">
    <property type="entry name" value="TETRAACYLDISACCHARIDE 4'-KINASE, MITOCHONDRIAL-RELATED"/>
    <property type="match status" value="1"/>
</dbReference>
<evidence type="ECO:0000313" key="12">
    <source>
        <dbReference type="Proteomes" id="UP000837675"/>
    </source>
</evidence>
<dbReference type="PANTHER" id="PTHR42724">
    <property type="entry name" value="TETRAACYLDISACCHARIDE 4'-KINASE"/>
    <property type="match status" value="1"/>
</dbReference>
<evidence type="ECO:0000256" key="5">
    <source>
        <dbReference type="ARBA" id="ARBA00022679"/>
    </source>
</evidence>
<organism evidence="11 12">
    <name type="scientific">Hyalomma marginatum</name>
    <dbReference type="NCBI Taxonomy" id="34627"/>
    <lineage>
        <taxon>Eukaryota</taxon>
        <taxon>Metazoa</taxon>
        <taxon>Ecdysozoa</taxon>
        <taxon>Arthropoda</taxon>
        <taxon>Chelicerata</taxon>
        <taxon>Arachnida</taxon>
        <taxon>Acari</taxon>
        <taxon>Parasitiformes</taxon>
        <taxon>Ixodida</taxon>
        <taxon>Ixodoidea</taxon>
        <taxon>Ixodidae</taxon>
        <taxon>Hyalomminae</taxon>
        <taxon>Hyalomma</taxon>
    </lineage>
</organism>
<evidence type="ECO:0000256" key="7">
    <source>
        <dbReference type="ARBA" id="ARBA00022777"/>
    </source>
</evidence>
<dbReference type="InterPro" id="IPR003758">
    <property type="entry name" value="LpxK"/>
</dbReference>
<evidence type="ECO:0000256" key="1">
    <source>
        <dbReference type="ARBA" id="ARBA00004870"/>
    </source>
</evidence>
<keyword evidence="10" id="KW-1133">Transmembrane helix</keyword>
<keyword evidence="12" id="KW-1185">Reference proteome</keyword>
<comment type="caution">
    <text evidence="11">The sequence shown here is derived from an EMBL/GenBank/DDBJ whole genome shotgun (WGS) entry which is preliminary data.</text>
</comment>
<keyword evidence="9" id="KW-0443">Lipid metabolism</keyword>
<feature type="transmembrane region" description="Helical" evidence="10">
    <location>
        <begin position="27"/>
        <end position="45"/>
    </location>
</feature>
<dbReference type="EMBL" id="CAJVAF010000315">
    <property type="protein sequence ID" value="CAG7596237.1"/>
    <property type="molecule type" value="Genomic_DNA"/>
</dbReference>
<accession>A0A8S4BWT3</accession>
<evidence type="ECO:0000256" key="9">
    <source>
        <dbReference type="ARBA" id="ARBA00023098"/>
    </source>
</evidence>
<protein>
    <recommendedName>
        <fullName evidence="2">tetraacyldisaccharide 4'-kinase</fullName>
        <ecNumber evidence="2">2.7.1.130</ecNumber>
    </recommendedName>
</protein>
<dbReference type="GO" id="GO:0009245">
    <property type="term" value="P:lipid A biosynthetic process"/>
    <property type="evidence" value="ECO:0007669"/>
    <property type="project" value="UniProtKB-KW"/>
</dbReference>
<dbReference type="Pfam" id="PF02606">
    <property type="entry name" value="LpxK"/>
    <property type="match status" value="1"/>
</dbReference>
<dbReference type="AlphaFoldDB" id="A0A8S4BWT3"/>
<dbReference type="GO" id="GO:0009029">
    <property type="term" value="F:lipid-A 4'-kinase activity"/>
    <property type="evidence" value="ECO:0007669"/>
    <property type="project" value="UniProtKB-EC"/>
</dbReference>
<dbReference type="EC" id="2.7.1.130" evidence="2"/>
<dbReference type="Proteomes" id="UP000837675">
    <property type="component" value="Unassembled WGS sequence"/>
</dbReference>
<evidence type="ECO:0000256" key="3">
    <source>
        <dbReference type="ARBA" id="ARBA00022516"/>
    </source>
</evidence>
<dbReference type="HAMAP" id="MF_00409">
    <property type="entry name" value="LpxK"/>
    <property type="match status" value="1"/>
</dbReference>